<feature type="compositionally biased region" description="Basic and acidic residues" evidence="1">
    <location>
        <begin position="1"/>
        <end position="11"/>
    </location>
</feature>
<reference evidence="2" key="1">
    <citation type="journal article" date="2018" name="Genome Biol.">
        <title>SKESA: strategic k-mer extension for scrupulous assemblies.</title>
        <authorList>
            <person name="Souvorov A."/>
            <person name="Agarwala R."/>
            <person name="Lipman D.J."/>
        </authorList>
    </citation>
    <scope>NUCLEOTIDE SEQUENCE</scope>
    <source>
        <strain evidence="4">MA.MC_06-0521</strain>
        <strain evidence="2">MA.MC_06-0789</strain>
        <strain evidence="3">MA.MC_07-0005</strain>
    </source>
</reference>
<comment type="caution">
    <text evidence="2">The sequence shown here is derived from an EMBL/GenBank/DDBJ whole genome shotgun (WGS) entry which is preliminary data.</text>
</comment>
<sequence length="56" mass="6250">MSYVSERKSELVKAQQRKMDPSSPDSAPINQGLMDFILLAMKVDDGFVQRGRIHGA</sequence>
<feature type="region of interest" description="Disordered" evidence="1">
    <location>
        <begin position="1"/>
        <end position="28"/>
    </location>
</feature>
<evidence type="ECO:0000313" key="2">
    <source>
        <dbReference type="EMBL" id="HAG3222370.1"/>
    </source>
</evidence>
<dbReference type="EMBL" id="DAAYDW010000033">
    <property type="protein sequence ID" value="HAG3773471.1"/>
    <property type="molecule type" value="Genomic_DNA"/>
</dbReference>
<dbReference type="EMBL" id="DAAYBG010000034">
    <property type="protein sequence ID" value="HAG3454806.1"/>
    <property type="molecule type" value="Genomic_DNA"/>
</dbReference>
<accession>A0A761NGY5</accession>
<gene>
    <name evidence="2" type="ORF">G8006_004534</name>
    <name evidence="3" type="ORF">G8160_004534</name>
    <name evidence="4" type="ORF">G8414_004540</name>
</gene>
<dbReference type="AlphaFoldDB" id="A0A761NGY5"/>
<organism evidence="2">
    <name type="scientific">Salmonella enterica</name>
    <name type="common">Salmonella choleraesuis</name>
    <dbReference type="NCBI Taxonomy" id="28901"/>
    <lineage>
        <taxon>Bacteria</taxon>
        <taxon>Pseudomonadati</taxon>
        <taxon>Pseudomonadota</taxon>
        <taxon>Gammaproteobacteria</taxon>
        <taxon>Enterobacterales</taxon>
        <taxon>Enterobacteriaceae</taxon>
        <taxon>Salmonella</taxon>
    </lineage>
</organism>
<protein>
    <submittedName>
        <fullName evidence="2">Uncharacterized protein</fullName>
    </submittedName>
</protein>
<name>A0A761NGY5_SALER</name>
<evidence type="ECO:0000313" key="4">
    <source>
        <dbReference type="EMBL" id="HAG3773471.1"/>
    </source>
</evidence>
<evidence type="ECO:0000256" key="1">
    <source>
        <dbReference type="SAM" id="MobiDB-lite"/>
    </source>
</evidence>
<proteinExistence type="predicted"/>
<dbReference type="EMBL" id="DAAXZI010000032">
    <property type="protein sequence ID" value="HAG3222370.1"/>
    <property type="molecule type" value="Genomic_DNA"/>
</dbReference>
<dbReference type="RefSeq" id="WP_152924371.1">
    <property type="nucleotide sequence ID" value="NZ_JAECQE010000030.1"/>
</dbReference>
<reference evidence="2" key="2">
    <citation type="submission" date="2020-02" db="EMBL/GenBank/DDBJ databases">
        <authorList>
            <consortium name="NCBI Pathogen Detection Project"/>
        </authorList>
    </citation>
    <scope>NUCLEOTIDE SEQUENCE</scope>
    <source>
        <strain evidence="4">MA.MC_06-0521</strain>
        <strain evidence="2">MA.MC_06-0789</strain>
        <strain evidence="3">MA.MC_07-0005</strain>
    </source>
</reference>
<evidence type="ECO:0000313" key="3">
    <source>
        <dbReference type="EMBL" id="HAG3454806.1"/>
    </source>
</evidence>